<dbReference type="RefSeq" id="WP_278648155.1">
    <property type="nucleotide sequence ID" value="NZ_WNDV01000013.1"/>
</dbReference>
<proteinExistence type="inferred from homology"/>
<dbReference type="PIRSF" id="PIRSF017617">
    <property type="entry name" value="Thr_aldolase"/>
    <property type="match status" value="1"/>
</dbReference>
<comment type="cofactor">
    <cofactor evidence="1">
        <name>pyridoxal 5'-phosphate</name>
        <dbReference type="ChEBI" id="CHEBI:597326"/>
    </cofactor>
</comment>
<evidence type="ECO:0000256" key="2">
    <source>
        <dbReference type="ARBA" id="ARBA00006966"/>
    </source>
</evidence>
<dbReference type="EMBL" id="WNDV01000013">
    <property type="protein sequence ID" value="KAF1036138.1"/>
    <property type="molecule type" value="Genomic_DNA"/>
</dbReference>
<organism evidence="8 9">
    <name type="scientific">Burkholderia lata (strain ATCC 17760 / DSM 23089 / LMG 22485 / NCIMB 9086 / R18194 / 383)</name>
    <dbReference type="NCBI Taxonomy" id="482957"/>
    <lineage>
        <taxon>Bacteria</taxon>
        <taxon>Pseudomonadati</taxon>
        <taxon>Pseudomonadota</taxon>
        <taxon>Betaproteobacteria</taxon>
        <taxon>Burkholderiales</taxon>
        <taxon>Burkholderiaceae</taxon>
        <taxon>Burkholderia</taxon>
        <taxon>Burkholderia cepacia complex</taxon>
    </lineage>
</organism>
<dbReference type="AlphaFoldDB" id="A0A833PSK1"/>
<dbReference type="Proteomes" id="UP000467522">
    <property type="component" value="Unassembled WGS sequence"/>
</dbReference>
<accession>A0A833PSK1</accession>
<evidence type="ECO:0000256" key="1">
    <source>
        <dbReference type="ARBA" id="ARBA00001933"/>
    </source>
</evidence>
<dbReference type="GO" id="GO:0006545">
    <property type="term" value="P:glycine biosynthetic process"/>
    <property type="evidence" value="ECO:0007669"/>
    <property type="project" value="TreeGrafter"/>
</dbReference>
<dbReference type="GO" id="GO:0006567">
    <property type="term" value="P:L-threonine catabolic process"/>
    <property type="evidence" value="ECO:0007669"/>
    <property type="project" value="TreeGrafter"/>
</dbReference>
<dbReference type="GO" id="GO:0005829">
    <property type="term" value="C:cytosol"/>
    <property type="evidence" value="ECO:0007669"/>
    <property type="project" value="TreeGrafter"/>
</dbReference>
<dbReference type="PANTHER" id="PTHR48097">
    <property type="entry name" value="L-THREONINE ALDOLASE-RELATED"/>
    <property type="match status" value="1"/>
</dbReference>
<keyword evidence="5" id="KW-0456">Lyase</keyword>
<dbReference type="InterPro" id="IPR015421">
    <property type="entry name" value="PyrdxlP-dep_Trfase_major"/>
</dbReference>
<gene>
    <name evidence="8" type="primary">ltaE_2</name>
    <name evidence="8" type="ORF">GAK33_04141</name>
</gene>
<dbReference type="InterPro" id="IPR001597">
    <property type="entry name" value="ArAA_b-elim_lyase/Thr_aldolase"/>
</dbReference>
<dbReference type="InterPro" id="IPR015424">
    <property type="entry name" value="PyrdxlP-dep_Trfase"/>
</dbReference>
<evidence type="ECO:0000313" key="8">
    <source>
        <dbReference type="EMBL" id="KAF1036138.1"/>
    </source>
</evidence>
<evidence type="ECO:0000256" key="3">
    <source>
        <dbReference type="ARBA" id="ARBA00011881"/>
    </source>
</evidence>
<name>A0A833PSK1_BURL3</name>
<dbReference type="Gene3D" id="3.40.640.10">
    <property type="entry name" value="Type I PLP-dependent aspartate aminotransferase-like (Major domain)"/>
    <property type="match status" value="1"/>
</dbReference>
<evidence type="ECO:0000259" key="7">
    <source>
        <dbReference type="Pfam" id="PF01212"/>
    </source>
</evidence>
<dbReference type="InterPro" id="IPR015422">
    <property type="entry name" value="PyrdxlP-dep_Trfase_small"/>
</dbReference>
<dbReference type="PANTHER" id="PTHR48097:SF9">
    <property type="entry name" value="L-THREONINE ALDOLASE"/>
    <property type="match status" value="1"/>
</dbReference>
<reference evidence="9" key="1">
    <citation type="journal article" date="2020" name="MBio">
        <title>Horizontal gene transfer to a defensive symbiont with a reduced genome amongst a multipartite beetle microbiome.</title>
        <authorList>
            <person name="Waterworth S.C."/>
            <person name="Florez L.V."/>
            <person name="Rees E.R."/>
            <person name="Hertweck C."/>
            <person name="Kaltenpoth M."/>
            <person name="Kwan J.C."/>
        </authorList>
    </citation>
    <scope>NUCLEOTIDE SEQUENCE [LARGE SCALE GENOMIC DNA]</scope>
</reference>
<comment type="subunit">
    <text evidence="3">Homotetramer.</text>
</comment>
<protein>
    <submittedName>
        <fullName evidence="8">Low specificity L-threonine aldolase</fullName>
    </submittedName>
</protein>
<evidence type="ECO:0000313" key="9">
    <source>
        <dbReference type="Proteomes" id="UP000467522"/>
    </source>
</evidence>
<dbReference type="FunFam" id="3.40.640.10:FF:000030">
    <property type="entry name" value="Low-specificity L-threonine aldolase"/>
    <property type="match status" value="1"/>
</dbReference>
<comment type="similarity">
    <text evidence="2">Belongs to the threonine aldolase family.</text>
</comment>
<feature type="modified residue" description="N6-(pyridoxal phosphate)lysine" evidence="6">
    <location>
        <position position="198"/>
    </location>
</feature>
<sequence>MIDLRSDTVTQPVNAMRAAMAAASVGDDVYGEDPTVNHLQERMADELAFERALFSSSGTQSNLLALLAHCERGDEYIAGQDAHTYRFEGGGAAVLGSIQPQPIEAEPDGSLAPDRIVRAIKPEGDAHFARTRLLCLENTTSGRVLSLSYLENVCALASGHGLSLHLDGARLYNAAIASDVDARSIARHFDSVSVCLSKGLGAPVGAVLCGSNALIEKAQRWRKVLGGGMRQCGMLAAAGLYALDHHVARLKIDHDNAARLASGLAGLEGLTVDSTPTNMLFLSGDEHRLAALKAWLAIRDILVSGRYGLRLVTHLGISSDDVDFTIEAVRDFWERD</sequence>
<dbReference type="NCBIfam" id="NF041359">
    <property type="entry name" value="GntG_guanitoxin"/>
    <property type="match status" value="1"/>
</dbReference>
<keyword evidence="4" id="KW-0663">Pyridoxal phosphate</keyword>
<comment type="caution">
    <text evidence="8">The sequence shown here is derived from an EMBL/GenBank/DDBJ whole genome shotgun (WGS) entry which is preliminary data.</text>
</comment>
<evidence type="ECO:0000256" key="6">
    <source>
        <dbReference type="PIRSR" id="PIRSR017617-1"/>
    </source>
</evidence>
<evidence type="ECO:0000256" key="5">
    <source>
        <dbReference type="ARBA" id="ARBA00023239"/>
    </source>
</evidence>
<dbReference type="InterPro" id="IPR023603">
    <property type="entry name" value="Low_specificity_L-TA-like"/>
</dbReference>
<dbReference type="GO" id="GO:0008732">
    <property type="term" value="F:L-allo-threonine aldolase activity"/>
    <property type="evidence" value="ECO:0007669"/>
    <property type="project" value="TreeGrafter"/>
</dbReference>
<dbReference type="Pfam" id="PF01212">
    <property type="entry name" value="Beta_elim_lyase"/>
    <property type="match status" value="1"/>
</dbReference>
<evidence type="ECO:0000256" key="4">
    <source>
        <dbReference type="ARBA" id="ARBA00022898"/>
    </source>
</evidence>
<dbReference type="NCBIfam" id="NF007825">
    <property type="entry name" value="PRK10534.1"/>
    <property type="match status" value="1"/>
</dbReference>
<feature type="domain" description="Aromatic amino acid beta-eliminating lyase/threonine aldolase" evidence="7">
    <location>
        <begin position="3"/>
        <end position="282"/>
    </location>
</feature>
<dbReference type="SUPFAM" id="SSF53383">
    <property type="entry name" value="PLP-dependent transferases"/>
    <property type="match status" value="1"/>
</dbReference>
<dbReference type="Gene3D" id="3.90.1150.10">
    <property type="entry name" value="Aspartate Aminotransferase, domain 1"/>
    <property type="match status" value="1"/>
</dbReference>